<reference evidence="2" key="1">
    <citation type="journal article" date="2014" name="Front. Microbiol.">
        <title>High frequency of phylogenetically diverse reductive dehalogenase-homologous genes in deep subseafloor sedimentary metagenomes.</title>
        <authorList>
            <person name="Kawai M."/>
            <person name="Futagami T."/>
            <person name="Toyoda A."/>
            <person name="Takaki Y."/>
            <person name="Nishi S."/>
            <person name="Hori S."/>
            <person name="Arai W."/>
            <person name="Tsubouchi T."/>
            <person name="Morono Y."/>
            <person name="Uchiyama I."/>
            <person name="Ito T."/>
            <person name="Fujiyama A."/>
            <person name="Inagaki F."/>
            <person name="Takami H."/>
        </authorList>
    </citation>
    <scope>NUCLEOTIDE SEQUENCE</scope>
    <source>
        <strain evidence="2">Expedition CK06-06</strain>
    </source>
</reference>
<dbReference type="AlphaFoldDB" id="X0UWC3"/>
<name>X0UWC3_9ZZZZ</name>
<dbReference type="EMBL" id="BARS01020680">
    <property type="protein sequence ID" value="GAG10154.1"/>
    <property type="molecule type" value="Genomic_DNA"/>
</dbReference>
<sequence length="61" mass="7016">MLEELIVFVIIFTTSLFFKHLLSKGRSLSPFYGILVRLAYIGVVIHEISHYLISLLKGEFC</sequence>
<organism evidence="2">
    <name type="scientific">marine sediment metagenome</name>
    <dbReference type="NCBI Taxonomy" id="412755"/>
    <lineage>
        <taxon>unclassified sequences</taxon>
        <taxon>metagenomes</taxon>
        <taxon>ecological metagenomes</taxon>
    </lineage>
</organism>
<keyword evidence="1" id="KW-1133">Transmembrane helix</keyword>
<feature type="non-terminal residue" evidence="2">
    <location>
        <position position="61"/>
    </location>
</feature>
<proteinExistence type="predicted"/>
<evidence type="ECO:0000313" key="2">
    <source>
        <dbReference type="EMBL" id="GAG10154.1"/>
    </source>
</evidence>
<keyword evidence="1" id="KW-0472">Membrane</keyword>
<feature type="transmembrane region" description="Helical" evidence="1">
    <location>
        <begin position="34"/>
        <end position="53"/>
    </location>
</feature>
<protein>
    <submittedName>
        <fullName evidence="2">Uncharacterized protein</fullName>
    </submittedName>
</protein>
<keyword evidence="1" id="KW-0812">Transmembrane</keyword>
<gene>
    <name evidence="2" type="ORF">S01H1_33318</name>
</gene>
<evidence type="ECO:0000256" key="1">
    <source>
        <dbReference type="SAM" id="Phobius"/>
    </source>
</evidence>
<accession>X0UWC3</accession>
<feature type="transmembrane region" description="Helical" evidence="1">
    <location>
        <begin position="6"/>
        <end position="22"/>
    </location>
</feature>
<comment type="caution">
    <text evidence="2">The sequence shown here is derived from an EMBL/GenBank/DDBJ whole genome shotgun (WGS) entry which is preliminary data.</text>
</comment>